<dbReference type="EMBL" id="RCZP01000088">
    <property type="protein sequence ID" value="TPG37697.1"/>
    <property type="molecule type" value="Genomic_DNA"/>
</dbReference>
<protein>
    <recommendedName>
        <fullName evidence="4">Carbohydrate binding module xylan-binding domain-containing protein</fullName>
    </recommendedName>
</protein>
<evidence type="ECO:0000313" key="5">
    <source>
        <dbReference type="EMBL" id="TPG37697.1"/>
    </source>
</evidence>
<dbReference type="AlphaFoldDB" id="A0A502EJQ6"/>
<dbReference type="Pfam" id="PF16841">
    <property type="entry name" value="CBM60"/>
    <property type="match status" value="2"/>
</dbReference>
<dbReference type="InterPro" id="IPR001343">
    <property type="entry name" value="Hemolysn_Ca-bd"/>
</dbReference>
<dbReference type="Pfam" id="PF00353">
    <property type="entry name" value="HemolysinCabind"/>
    <property type="match status" value="2"/>
</dbReference>
<comment type="subcellular location">
    <subcellularLocation>
        <location evidence="1">Secreted</location>
    </subcellularLocation>
</comment>
<dbReference type="PANTHER" id="PTHR38340">
    <property type="entry name" value="S-LAYER PROTEIN"/>
    <property type="match status" value="1"/>
</dbReference>
<organism evidence="5 6">
    <name type="scientific">Muricoccus nepalensis</name>
    <dbReference type="NCBI Taxonomy" id="1854500"/>
    <lineage>
        <taxon>Bacteria</taxon>
        <taxon>Pseudomonadati</taxon>
        <taxon>Pseudomonadota</taxon>
        <taxon>Alphaproteobacteria</taxon>
        <taxon>Acetobacterales</taxon>
        <taxon>Roseomonadaceae</taxon>
        <taxon>Muricoccus</taxon>
    </lineage>
</organism>
<evidence type="ECO:0000256" key="2">
    <source>
        <dbReference type="ARBA" id="ARBA00022525"/>
    </source>
</evidence>
<dbReference type="PROSITE" id="PS00330">
    <property type="entry name" value="HEMOLYSIN_CALCIUM"/>
    <property type="match status" value="1"/>
</dbReference>
<gene>
    <name evidence="5" type="ORF">EAH89_29970</name>
</gene>
<evidence type="ECO:0000256" key="3">
    <source>
        <dbReference type="SAM" id="MobiDB-lite"/>
    </source>
</evidence>
<reference evidence="5 6" key="1">
    <citation type="journal article" date="2019" name="Environ. Microbiol.">
        <title>Species interactions and distinct microbial communities in high Arctic permafrost affected cryosols are associated with the CH4 and CO2 gas fluxes.</title>
        <authorList>
            <person name="Altshuler I."/>
            <person name="Hamel J."/>
            <person name="Turney S."/>
            <person name="Magnuson E."/>
            <person name="Levesque R."/>
            <person name="Greer C."/>
            <person name="Whyte L.G."/>
        </authorList>
    </citation>
    <scope>NUCLEOTIDE SEQUENCE [LARGE SCALE GENOMIC DNA]</scope>
    <source>
        <strain evidence="5 6">S9.3B</strain>
    </source>
</reference>
<evidence type="ECO:0000256" key="1">
    <source>
        <dbReference type="ARBA" id="ARBA00004613"/>
    </source>
</evidence>
<dbReference type="PRINTS" id="PR00313">
    <property type="entry name" value="CABNDNGRPT"/>
</dbReference>
<dbReference type="Proteomes" id="UP000317078">
    <property type="component" value="Unassembled WGS sequence"/>
</dbReference>
<evidence type="ECO:0000313" key="6">
    <source>
        <dbReference type="Proteomes" id="UP000317078"/>
    </source>
</evidence>
<dbReference type="PANTHER" id="PTHR38340:SF1">
    <property type="entry name" value="S-LAYER PROTEIN"/>
    <property type="match status" value="1"/>
</dbReference>
<keyword evidence="6" id="KW-1185">Reference proteome</keyword>
<dbReference type="RefSeq" id="WP_140887775.1">
    <property type="nucleotide sequence ID" value="NZ_RCZP01000088.1"/>
</dbReference>
<evidence type="ECO:0000259" key="4">
    <source>
        <dbReference type="Pfam" id="PF16841"/>
    </source>
</evidence>
<dbReference type="Gene3D" id="2.60.60.40">
    <property type="match status" value="2"/>
</dbReference>
<dbReference type="InterPro" id="IPR018511">
    <property type="entry name" value="Hemolysin-typ_Ca-bd_CS"/>
</dbReference>
<dbReference type="Gene3D" id="2.150.10.10">
    <property type="entry name" value="Serralysin-like metalloprotease, C-terminal"/>
    <property type="match status" value="1"/>
</dbReference>
<dbReference type="InterPro" id="IPR050557">
    <property type="entry name" value="RTX_toxin/Mannuronan_C5-epim"/>
</dbReference>
<dbReference type="SUPFAM" id="SSF51120">
    <property type="entry name" value="beta-Roll"/>
    <property type="match status" value="1"/>
</dbReference>
<feature type="compositionally biased region" description="Polar residues" evidence="3">
    <location>
        <begin position="1"/>
        <end position="21"/>
    </location>
</feature>
<feature type="domain" description="Carbohydrate binding module xylan-binding" evidence="4">
    <location>
        <begin position="299"/>
        <end position="390"/>
    </location>
</feature>
<dbReference type="SUPFAM" id="SSF141072">
    <property type="entry name" value="CalX-like"/>
    <property type="match status" value="1"/>
</dbReference>
<sequence>MSTITGTPSGDTVRASGTSSGVLGGPATLGDDTISGLGGADTLYGGAGRDVIDGGADGDLLYGEAGDDTLLGGDGDDYLSGSAGDDVLYDGPGNDTLEGGAGIDTAVSAFAAASPAWRHEPDGSWTVGGVGVLRDVEYVRFTNGILDLTTGVFRSSGLQAAALDANGFEGQGGATPFTFLVTRTGETSGFSSADWIVQGSGEHPASAADFAGGVLPYGTVLFRPGETTKTITIQVAGDTAVEADESFTLTWRETSFGTVVEAPPMDGIIHNDDGSSPQEPVSLASTMAVGSTIGNGADTLVLRISEQAYNGDAQYTVRVDGVQVGGTFTAQASHALGQSDTLTIKGDWGAGAHTVEVTFLNDEWGGTAATDRNLYVDGMAYNGNAVPSGTASLLWTGTAAFQVPTSGTAVNSMIGSGADTLVLKVSEQAYNGDAQYTVRVDGVQVGGTFTAQANHALGQSDTLTLKGDWGAGTHAVEVAFLNDEWGGTASTDRNLYIDGIVYNGEAAAGSTAALLSNGSVEIAIRPTASGEYHLIG</sequence>
<feature type="region of interest" description="Disordered" evidence="3">
    <location>
        <begin position="1"/>
        <end position="29"/>
    </location>
</feature>
<name>A0A502EJQ6_9PROT</name>
<dbReference type="Gene3D" id="2.60.40.2030">
    <property type="match status" value="1"/>
</dbReference>
<dbReference type="InterPro" id="IPR038081">
    <property type="entry name" value="CalX-like_sf"/>
</dbReference>
<accession>A0A502EJQ6</accession>
<keyword evidence="2" id="KW-0964">Secreted</keyword>
<dbReference type="InterPro" id="IPR011049">
    <property type="entry name" value="Serralysin-like_metalloprot_C"/>
</dbReference>
<proteinExistence type="predicted"/>
<dbReference type="GO" id="GO:0005509">
    <property type="term" value="F:calcium ion binding"/>
    <property type="evidence" value="ECO:0007669"/>
    <property type="project" value="InterPro"/>
</dbReference>
<dbReference type="GO" id="GO:0005576">
    <property type="term" value="C:extracellular region"/>
    <property type="evidence" value="ECO:0007669"/>
    <property type="project" value="UniProtKB-SubCell"/>
</dbReference>
<comment type="caution">
    <text evidence="5">The sequence shown here is derived from an EMBL/GenBank/DDBJ whole genome shotgun (WGS) entry which is preliminary data.</text>
</comment>
<feature type="domain" description="Carbohydrate binding module xylan-binding" evidence="4">
    <location>
        <begin position="421"/>
        <end position="510"/>
    </location>
</feature>
<dbReference type="InterPro" id="IPR031768">
    <property type="entry name" value="CBM60_xylan-bd"/>
</dbReference>
<dbReference type="OrthoDB" id="7279826at2"/>